<dbReference type="EMBL" id="JACYWE010000003">
    <property type="protein sequence ID" value="MBD8506002.1"/>
    <property type="molecule type" value="Genomic_DNA"/>
</dbReference>
<feature type="transmembrane region" description="Helical" evidence="6">
    <location>
        <begin position="166"/>
        <end position="186"/>
    </location>
</feature>
<feature type="transmembrane region" description="Helical" evidence="6">
    <location>
        <begin position="273"/>
        <end position="294"/>
    </location>
</feature>
<feature type="transmembrane region" description="Helical" evidence="6">
    <location>
        <begin position="337"/>
        <end position="358"/>
    </location>
</feature>
<evidence type="ECO:0008006" key="9">
    <source>
        <dbReference type="Google" id="ProtNLM"/>
    </source>
</evidence>
<evidence type="ECO:0000256" key="4">
    <source>
        <dbReference type="ARBA" id="ARBA00022989"/>
    </source>
</evidence>
<keyword evidence="8" id="KW-1185">Reference proteome</keyword>
<evidence type="ECO:0000256" key="2">
    <source>
        <dbReference type="ARBA" id="ARBA00022475"/>
    </source>
</evidence>
<accession>A0A927PM28</accession>
<evidence type="ECO:0000313" key="7">
    <source>
        <dbReference type="EMBL" id="MBD8506002.1"/>
    </source>
</evidence>
<keyword evidence="4 6" id="KW-1133">Transmembrane helix</keyword>
<evidence type="ECO:0000256" key="5">
    <source>
        <dbReference type="ARBA" id="ARBA00023136"/>
    </source>
</evidence>
<comment type="subcellular location">
    <subcellularLocation>
        <location evidence="1">Cell membrane</location>
        <topology evidence="1">Multi-pass membrane protein</topology>
    </subcellularLocation>
</comment>
<feature type="transmembrane region" description="Helical" evidence="6">
    <location>
        <begin position="364"/>
        <end position="384"/>
    </location>
</feature>
<dbReference type="AlphaFoldDB" id="A0A927PM28"/>
<name>A0A927PM28_9ACTN</name>
<comment type="caution">
    <text evidence="7">The sequence shown here is derived from an EMBL/GenBank/DDBJ whole genome shotgun (WGS) entry which is preliminary data.</text>
</comment>
<keyword evidence="2" id="KW-1003">Cell membrane</keyword>
<dbReference type="GO" id="GO:0005886">
    <property type="term" value="C:plasma membrane"/>
    <property type="evidence" value="ECO:0007669"/>
    <property type="project" value="UniProtKB-SubCell"/>
</dbReference>
<keyword evidence="3 6" id="KW-0812">Transmembrane</keyword>
<feature type="transmembrane region" description="Helical" evidence="6">
    <location>
        <begin position="90"/>
        <end position="119"/>
    </location>
</feature>
<evidence type="ECO:0000256" key="6">
    <source>
        <dbReference type="SAM" id="Phobius"/>
    </source>
</evidence>
<evidence type="ECO:0000313" key="8">
    <source>
        <dbReference type="Proteomes" id="UP000642993"/>
    </source>
</evidence>
<dbReference type="PANTHER" id="PTHR30250:SF11">
    <property type="entry name" value="O-ANTIGEN TRANSPORTER-RELATED"/>
    <property type="match status" value="1"/>
</dbReference>
<feature type="transmembrane region" description="Helical" evidence="6">
    <location>
        <begin position="139"/>
        <end position="160"/>
    </location>
</feature>
<feature type="transmembrane region" description="Helical" evidence="6">
    <location>
        <begin position="306"/>
        <end position="325"/>
    </location>
</feature>
<sequence length="399" mass="40483">MANRMAKALASRVLSRFLGALLQALAFFVIARQVGATDFGWFAQGMAAGYVGAAIAGLGLANRVLTVNGHEDPTGVAGAFLHVRTATIPIGAALAAGGIALLGLPFSMIVLLGAAVAVLDNYVDFLQSALAGLTRDGRAVIVILAQRALPLAVLLVALAIEPGAIITAFVAGTALSGLVGLVLAAASTSRPATYRVVREKAMGFWFSGIASSLPQLQPAIAGVVLGPAVAGVYAVAVRVTSPLAIVPIGIQTILVPRISTADQARVRAVTKQAYIASALYAVLLAALALPLGWVVGRALGEGFDHVVSLVAAFTVMSGAAAIAQVNYGRLIARHRAGLGATIVIVTTILNLGFLWLVGGLAGAAWLWTVPLIGSVLGVAAFSIADARTAPTEHGGTERG</sequence>
<organism evidence="7 8">
    <name type="scientific">Lolliginicoccus lacisalsi</name>
    <dbReference type="NCBI Taxonomy" id="2742202"/>
    <lineage>
        <taxon>Bacteria</taxon>
        <taxon>Bacillati</taxon>
        <taxon>Actinomycetota</taxon>
        <taxon>Actinomycetes</taxon>
        <taxon>Mycobacteriales</taxon>
        <taxon>Hoyosellaceae</taxon>
        <taxon>Lolliginicoccus</taxon>
    </lineage>
</organism>
<dbReference type="PANTHER" id="PTHR30250">
    <property type="entry name" value="PST FAMILY PREDICTED COLANIC ACID TRANSPORTER"/>
    <property type="match status" value="1"/>
</dbReference>
<dbReference type="RefSeq" id="WP_192038489.1">
    <property type="nucleotide sequence ID" value="NZ_JACYWE010000003.1"/>
</dbReference>
<dbReference type="Proteomes" id="UP000642993">
    <property type="component" value="Unassembled WGS sequence"/>
</dbReference>
<protein>
    <recommendedName>
        <fullName evidence="9">Polysaccharide biosynthesis protein</fullName>
    </recommendedName>
</protein>
<gene>
    <name evidence="7" type="ORF">HT102_05835</name>
</gene>
<dbReference type="InterPro" id="IPR050833">
    <property type="entry name" value="Poly_Biosynth_Transport"/>
</dbReference>
<proteinExistence type="predicted"/>
<reference evidence="7" key="1">
    <citation type="submission" date="2020-09" db="EMBL/GenBank/DDBJ databases">
        <title>Hoyosella lacisalsi sp. nov., a halotolerant actinobacterium isolated from soil of Lake Gudzhirganskoe.</title>
        <authorList>
            <person name="Yang Q."/>
            <person name="Guo P.Y."/>
            <person name="Liu S.W."/>
            <person name="Li F.N."/>
            <person name="Sun C.H."/>
        </authorList>
    </citation>
    <scope>NUCLEOTIDE SEQUENCE</scope>
    <source>
        <strain evidence="7">G463</strain>
    </source>
</reference>
<keyword evidence="5 6" id="KW-0472">Membrane</keyword>
<evidence type="ECO:0000256" key="3">
    <source>
        <dbReference type="ARBA" id="ARBA00022692"/>
    </source>
</evidence>
<evidence type="ECO:0000256" key="1">
    <source>
        <dbReference type="ARBA" id="ARBA00004651"/>
    </source>
</evidence>